<keyword evidence="4" id="KW-1185">Reference proteome</keyword>
<dbReference type="Pfam" id="PF00226">
    <property type="entry name" value="DnaJ"/>
    <property type="match status" value="1"/>
</dbReference>
<organism evidence="3 4">
    <name type="scientific">Escallonia herrerae</name>
    <dbReference type="NCBI Taxonomy" id="1293975"/>
    <lineage>
        <taxon>Eukaryota</taxon>
        <taxon>Viridiplantae</taxon>
        <taxon>Streptophyta</taxon>
        <taxon>Embryophyta</taxon>
        <taxon>Tracheophyta</taxon>
        <taxon>Spermatophyta</taxon>
        <taxon>Magnoliopsida</taxon>
        <taxon>eudicotyledons</taxon>
        <taxon>Gunneridae</taxon>
        <taxon>Pentapetalae</taxon>
        <taxon>asterids</taxon>
        <taxon>campanulids</taxon>
        <taxon>Escalloniales</taxon>
        <taxon>Escalloniaceae</taxon>
        <taxon>Escallonia</taxon>
    </lineage>
</organism>
<dbReference type="InterPro" id="IPR001623">
    <property type="entry name" value="DnaJ_domain"/>
</dbReference>
<dbReference type="SUPFAM" id="SSF46565">
    <property type="entry name" value="Chaperone J-domain"/>
    <property type="match status" value="1"/>
</dbReference>
<dbReference type="EMBL" id="JAVXUP010002241">
    <property type="protein sequence ID" value="KAK3004521.1"/>
    <property type="molecule type" value="Genomic_DNA"/>
</dbReference>
<evidence type="ECO:0000313" key="4">
    <source>
        <dbReference type="Proteomes" id="UP001188597"/>
    </source>
</evidence>
<sequence>MHHSIRYFLSNTSTGAGHDAVVGSLFVVVAGDIAGAKRLAVKAGNLYRNLEGLPHMIAVLDAYSFAKNGGEADYYAIHGVNQEVDEATLRKQYRKQLLVLHPDKDKSVGADGAFKLLSEAWDVLSSKTRRSTYDEKRNAQVFPQKGQPRSGGSLVSPASETSLKKPPTSSGATPRTKTAPKTSTTAESEPEFDIFRVVTTSMFFPEYRADIYKDPPKKHGTRRRKFFKIFICSCCISHV</sequence>
<comment type="caution">
    <text evidence="3">The sequence shown here is derived from an EMBL/GenBank/DDBJ whole genome shotgun (WGS) entry which is preliminary data.</text>
</comment>
<dbReference type="PRINTS" id="PR00625">
    <property type="entry name" value="JDOMAIN"/>
</dbReference>
<feature type="compositionally biased region" description="Polar residues" evidence="1">
    <location>
        <begin position="156"/>
        <end position="187"/>
    </location>
</feature>
<gene>
    <name evidence="3" type="ORF">RJ639_018854</name>
</gene>
<dbReference type="AlphaFoldDB" id="A0AA88V9I5"/>
<reference evidence="3" key="1">
    <citation type="submission" date="2022-12" db="EMBL/GenBank/DDBJ databases">
        <title>Draft genome assemblies for two species of Escallonia (Escalloniales).</title>
        <authorList>
            <person name="Chanderbali A."/>
            <person name="Dervinis C."/>
            <person name="Anghel I."/>
            <person name="Soltis D."/>
            <person name="Soltis P."/>
            <person name="Zapata F."/>
        </authorList>
    </citation>
    <scope>NUCLEOTIDE SEQUENCE</scope>
    <source>
        <strain evidence="3">UCBG64.0493</strain>
        <tissue evidence="3">Leaf</tissue>
    </source>
</reference>
<dbReference type="PANTHER" id="PTHR44137">
    <property type="entry name" value="BNAC03G44070D PROTEIN"/>
    <property type="match status" value="1"/>
</dbReference>
<dbReference type="PANTHER" id="PTHR44137:SF58">
    <property type="entry name" value="J DOMAIN-CONTAINING PROTEIN"/>
    <property type="match status" value="1"/>
</dbReference>
<accession>A0AA88V9I5</accession>
<dbReference type="InterPro" id="IPR036869">
    <property type="entry name" value="J_dom_sf"/>
</dbReference>
<dbReference type="Proteomes" id="UP001188597">
    <property type="component" value="Unassembled WGS sequence"/>
</dbReference>
<dbReference type="SMART" id="SM00271">
    <property type="entry name" value="DnaJ"/>
    <property type="match status" value="1"/>
</dbReference>
<feature type="region of interest" description="Disordered" evidence="1">
    <location>
        <begin position="128"/>
        <end position="188"/>
    </location>
</feature>
<evidence type="ECO:0000259" key="2">
    <source>
        <dbReference type="PROSITE" id="PS50076"/>
    </source>
</evidence>
<proteinExistence type="predicted"/>
<evidence type="ECO:0000256" key="1">
    <source>
        <dbReference type="SAM" id="MobiDB-lite"/>
    </source>
</evidence>
<feature type="domain" description="J" evidence="2">
    <location>
        <begin position="73"/>
        <end position="137"/>
    </location>
</feature>
<dbReference type="PROSITE" id="PS50076">
    <property type="entry name" value="DNAJ_2"/>
    <property type="match status" value="1"/>
</dbReference>
<dbReference type="Gene3D" id="1.10.287.110">
    <property type="entry name" value="DnaJ domain"/>
    <property type="match status" value="1"/>
</dbReference>
<evidence type="ECO:0000313" key="3">
    <source>
        <dbReference type="EMBL" id="KAK3004521.1"/>
    </source>
</evidence>
<protein>
    <recommendedName>
        <fullName evidence="2">J domain-containing protein</fullName>
    </recommendedName>
</protein>
<dbReference type="CDD" id="cd06257">
    <property type="entry name" value="DnaJ"/>
    <property type="match status" value="1"/>
</dbReference>
<name>A0AA88V9I5_9ASTE</name>